<dbReference type="PANTHER" id="PTHR11587">
    <property type="entry name" value="ARGININOSUCCINATE SYNTHASE"/>
    <property type="match status" value="1"/>
</dbReference>
<dbReference type="GO" id="GO:0000053">
    <property type="term" value="P:argininosuccinate metabolic process"/>
    <property type="evidence" value="ECO:0007669"/>
    <property type="project" value="TreeGrafter"/>
</dbReference>
<dbReference type="FunFam" id="3.90.1260.10:FF:000007">
    <property type="entry name" value="Argininosuccinate synthase"/>
    <property type="match status" value="1"/>
</dbReference>
<name>A0A7S1BSL0_9STRA</name>
<dbReference type="Gene3D" id="3.90.1260.10">
    <property type="entry name" value="Argininosuccinate synthetase, chain A, domain 2"/>
    <property type="match status" value="1"/>
</dbReference>
<dbReference type="GO" id="GO:0005737">
    <property type="term" value="C:cytoplasm"/>
    <property type="evidence" value="ECO:0007669"/>
    <property type="project" value="TreeGrafter"/>
</dbReference>
<dbReference type="SUPFAM" id="SSF69864">
    <property type="entry name" value="Argininosuccinate synthetase, C-terminal domain"/>
    <property type="match status" value="1"/>
</dbReference>
<reference evidence="10" key="1">
    <citation type="submission" date="2021-01" db="EMBL/GenBank/DDBJ databases">
        <authorList>
            <person name="Corre E."/>
            <person name="Pelletier E."/>
            <person name="Niang G."/>
            <person name="Scheremetjew M."/>
            <person name="Finn R."/>
            <person name="Kale V."/>
            <person name="Holt S."/>
            <person name="Cochrane G."/>
            <person name="Meng A."/>
            <person name="Brown T."/>
            <person name="Cohen L."/>
        </authorList>
    </citation>
    <scope>NUCLEOTIDE SEQUENCE</scope>
    <source>
        <strain evidence="10">308</strain>
    </source>
</reference>
<dbReference type="GO" id="GO:0000050">
    <property type="term" value="P:urea cycle"/>
    <property type="evidence" value="ECO:0007669"/>
    <property type="project" value="TreeGrafter"/>
</dbReference>
<dbReference type="EC" id="6.3.4.5" evidence="3"/>
<accession>A0A7S1BSL0</accession>
<feature type="domain" description="Arginosuccinate synthase C-terminal" evidence="9">
    <location>
        <begin position="1"/>
        <end position="203"/>
    </location>
</feature>
<dbReference type="InterPro" id="IPR048268">
    <property type="entry name" value="Arginosuc_syn_C"/>
</dbReference>
<comment type="subunit">
    <text evidence="2">Homotetramer.</text>
</comment>
<dbReference type="GO" id="GO:0006526">
    <property type="term" value="P:L-arginine biosynthetic process"/>
    <property type="evidence" value="ECO:0007669"/>
    <property type="project" value="UniProtKB-UniPathway"/>
</dbReference>
<dbReference type="PANTHER" id="PTHR11587:SF2">
    <property type="entry name" value="ARGININOSUCCINATE SYNTHASE"/>
    <property type="match status" value="1"/>
</dbReference>
<dbReference type="InterPro" id="IPR024074">
    <property type="entry name" value="AS_cat/multimer_dom_body"/>
</dbReference>
<evidence type="ECO:0000259" key="9">
    <source>
        <dbReference type="Pfam" id="PF20979"/>
    </source>
</evidence>
<dbReference type="InterPro" id="IPR001518">
    <property type="entry name" value="Arginosuc_synth"/>
</dbReference>
<protein>
    <recommendedName>
        <fullName evidence="3">argininosuccinate synthase</fullName>
        <ecNumber evidence="3">6.3.4.5</ecNumber>
    </recommendedName>
</protein>
<keyword evidence="4" id="KW-0055">Arginine biosynthesis</keyword>
<dbReference type="EMBL" id="HBFR01032921">
    <property type="protein sequence ID" value="CAD8896767.1"/>
    <property type="molecule type" value="Transcribed_RNA"/>
</dbReference>
<dbReference type="Gene3D" id="1.20.5.470">
    <property type="entry name" value="Single helix bin"/>
    <property type="match status" value="1"/>
</dbReference>
<evidence type="ECO:0000256" key="7">
    <source>
        <dbReference type="ARBA" id="ARBA00022741"/>
    </source>
</evidence>
<comment type="pathway">
    <text evidence="1">Amino-acid biosynthesis; L-arginine biosynthesis; L-arginine from L-ornithine and carbamoyl phosphate: step 2/3.</text>
</comment>
<keyword evidence="8" id="KW-0067">ATP-binding</keyword>
<evidence type="ECO:0000256" key="3">
    <source>
        <dbReference type="ARBA" id="ARBA00012286"/>
    </source>
</evidence>
<evidence type="ECO:0000256" key="8">
    <source>
        <dbReference type="ARBA" id="ARBA00022840"/>
    </source>
</evidence>
<evidence type="ECO:0000256" key="4">
    <source>
        <dbReference type="ARBA" id="ARBA00022571"/>
    </source>
</evidence>
<organism evidence="10">
    <name type="scientific">Corethron hystrix</name>
    <dbReference type="NCBI Taxonomy" id="216773"/>
    <lineage>
        <taxon>Eukaryota</taxon>
        <taxon>Sar</taxon>
        <taxon>Stramenopiles</taxon>
        <taxon>Ochrophyta</taxon>
        <taxon>Bacillariophyta</taxon>
        <taxon>Coscinodiscophyceae</taxon>
        <taxon>Corethrophycidae</taxon>
        <taxon>Corethrales</taxon>
        <taxon>Corethraceae</taxon>
        <taxon>Corethron</taxon>
    </lineage>
</organism>
<dbReference type="AlphaFoldDB" id="A0A7S1BSL0"/>
<evidence type="ECO:0000256" key="6">
    <source>
        <dbReference type="ARBA" id="ARBA00022605"/>
    </source>
</evidence>
<dbReference type="UniPathway" id="UPA00068">
    <property type="reaction ID" value="UER00113"/>
</dbReference>
<evidence type="ECO:0000256" key="2">
    <source>
        <dbReference type="ARBA" id="ARBA00011881"/>
    </source>
</evidence>
<keyword evidence="5" id="KW-0436">Ligase</keyword>
<dbReference type="GO" id="GO:0005524">
    <property type="term" value="F:ATP binding"/>
    <property type="evidence" value="ECO:0007669"/>
    <property type="project" value="UniProtKB-KW"/>
</dbReference>
<keyword evidence="7" id="KW-0547">Nucleotide-binding</keyword>
<evidence type="ECO:0000256" key="5">
    <source>
        <dbReference type="ARBA" id="ARBA00022598"/>
    </source>
</evidence>
<dbReference type="Pfam" id="PF20979">
    <property type="entry name" value="Arginosuc_syn_C"/>
    <property type="match status" value="1"/>
</dbReference>
<dbReference type="GO" id="GO:0004055">
    <property type="term" value="F:argininosuccinate synthase activity"/>
    <property type="evidence" value="ECO:0007669"/>
    <property type="project" value="UniProtKB-EC"/>
</dbReference>
<proteinExistence type="predicted"/>
<sequence length="213" mass="23774">MFKMTTSPKKAPDTPEVVRIEFKAGVPVKISNLTDGETIKTDPLDIFLYCNAIAGKHGVGRIDIVENRFVGIKSRGIYETPGGTLLREGHLDLEGVCVDREVKRICETLSLEFSRLCYNGFWFAPEMDLIRHSINYSQRDVEGYVDIELYKGNVIVVGRHSDRSLYNADLASMDIEGGGEAFDYNPADSQGFIRINSVRLKTYAALRNACGNL</sequence>
<evidence type="ECO:0000313" key="10">
    <source>
        <dbReference type="EMBL" id="CAD8896767.1"/>
    </source>
</evidence>
<keyword evidence="6" id="KW-0028">Amino-acid biosynthesis</keyword>
<gene>
    <name evidence="10" type="ORF">CHYS00102_LOCUS23981</name>
</gene>
<evidence type="ECO:0000256" key="1">
    <source>
        <dbReference type="ARBA" id="ARBA00004967"/>
    </source>
</evidence>